<organism evidence="1 2">
    <name type="scientific">Trichinella pseudospiralis</name>
    <name type="common">Parasitic roundworm</name>
    <dbReference type="NCBI Taxonomy" id="6337"/>
    <lineage>
        <taxon>Eukaryota</taxon>
        <taxon>Metazoa</taxon>
        <taxon>Ecdysozoa</taxon>
        <taxon>Nematoda</taxon>
        <taxon>Enoplea</taxon>
        <taxon>Dorylaimia</taxon>
        <taxon>Trichinellida</taxon>
        <taxon>Trichinellidae</taxon>
        <taxon>Trichinella</taxon>
    </lineage>
</organism>
<dbReference type="EMBL" id="JYDR01000762">
    <property type="protein sequence ID" value="KRY63938.1"/>
    <property type="molecule type" value="Genomic_DNA"/>
</dbReference>
<name>A0A0V1DS23_TRIPS</name>
<reference evidence="1 2" key="1">
    <citation type="submission" date="2015-01" db="EMBL/GenBank/DDBJ databases">
        <title>Evolution of Trichinella species and genotypes.</title>
        <authorList>
            <person name="Korhonen P.K."/>
            <person name="Edoardo P."/>
            <person name="Giuseppe L.R."/>
            <person name="Gasser R.B."/>
        </authorList>
    </citation>
    <scope>NUCLEOTIDE SEQUENCE [LARGE SCALE GENOMIC DNA]</scope>
    <source>
        <strain evidence="1">ISS13</strain>
    </source>
</reference>
<protein>
    <submittedName>
        <fullName evidence="1">Uncharacterized protein</fullName>
    </submittedName>
</protein>
<accession>A0A0V1DS23</accession>
<evidence type="ECO:0000313" key="1">
    <source>
        <dbReference type="EMBL" id="KRY63938.1"/>
    </source>
</evidence>
<gene>
    <name evidence="1" type="ORF">T4A_361</name>
</gene>
<dbReference type="AlphaFoldDB" id="A0A0V1DS23"/>
<dbReference type="Proteomes" id="UP000054632">
    <property type="component" value="Unassembled WGS sequence"/>
</dbReference>
<sequence length="34" mass="3752">MGLLLGPFLIVKAAMRTLPVSQVEPVELRQVMDV</sequence>
<evidence type="ECO:0000313" key="2">
    <source>
        <dbReference type="Proteomes" id="UP000054632"/>
    </source>
</evidence>
<comment type="caution">
    <text evidence="1">The sequence shown here is derived from an EMBL/GenBank/DDBJ whole genome shotgun (WGS) entry which is preliminary data.</text>
</comment>
<proteinExistence type="predicted"/>